<evidence type="ECO:0000313" key="1">
    <source>
        <dbReference type="EMBL" id="BAD35923.1"/>
    </source>
</evidence>
<name>Q69T09_ORYSJ</name>
<protein>
    <submittedName>
        <fullName evidence="1">Uncharacterized protein</fullName>
    </submittedName>
</protein>
<dbReference type="EMBL" id="AP004781">
    <property type="protein sequence ID" value="BAD35923.1"/>
    <property type="molecule type" value="Genomic_DNA"/>
</dbReference>
<organism evidence="1 2">
    <name type="scientific">Oryza sativa subsp. japonica</name>
    <name type="common">Rice</name>
    <dbReference type="NCBI Taxonomy" id="39947"/>
    <lineage>
        <taxon>Eukaryota</taxon>
        <taxon>Viridiplantae</taxon>
        <taxon>Streptophyta</taxon>
        <taxon>Embryophyta</taxon>
        <taxon>Tracheophyta</taxon>
        <taxon>Spermatophyta</taxon>
        <taxon>Magnoliopsida</taxon>
        <taxon>Liliopsida</taxon>
        <taxon>Poales</taxon>
        <taxon>Poaceae</taxon>
        <taxon>BOP clade</taxon>
        <taxon>Oryzoideae</taxon>
        <taxon>Oryzeae</taxon>
        <taxon>Oryzinae</taxon>
        <taxon>Oryza</taxon>
        <taxon>Oryza sativa</taxon>
    </lineage>
</organism>
<dbReference type="Proteomes" id="UP000000763">
    <property type="component" value="Chromosome 6"/>
</dbReference>
<proteinExistence type="predicted"/>
<accession>Q69T09</accession>
<sequence length="70" mass="7233">MVTAVTVLTAGAWGYRAPAVWETLPATTEVGNCYEVVDGSGEASVAMGLKEGGCLLYSSIATIRRPASIL</sequence>
<reference evidence="2" key="2">
    <citation type="journal article" date="2008" name="Nucleic Acids Res.">
        <title>The rice annotation project database (RAP-DB): 2008 update.</title>
        <authorList>
            <consortium name="The rice annotation project (RAP)"/>
        </authorList>
    </citation>
    <scope>GENOME REANNOTATION</scope>
    <source>
        <strain evidence="2">cv. Nipponbare</strain>
    </source>
</reference>
<reference evidence="2" key="1">
    <citation type="journal article" date="2005" name="Nature">
        <title>The map-based sequence of the rice genome.</title>
        <authorList>
            <consortium name="International rice genome sequencing project (IRGSP)"/>
            <person name="Matsumoto T."/>
            <person name="Wu J."/>
            <person name="Kanamori H."/>
            <person name="Katayose Y."/>
            <person name="Fujisawa M."/>
            <person name="Namiki N."/>
            <person name="Mizuno H."/>
            <person name="Yamamoto K."/>
            <person name="Antonio B.A."/>
            <person name="Baba T."/>
            <person name="Sakata K."/>
            <person name="Nagamura Y."/>
            <person name="Aoki H."/>
            <person name="Arikawa K."/>
            <person name="Arita K."/>
            <person name="Bito T."/>
            <person name="Chiden Y."/>
            <person name="Fujitsuka N."/>
            <person name="Fukunaka R."/>
            <person name="Hamada M."/>
            <person name="Harada C."/>
            <person name="Hayashi A."/>
            <person name="Hijishita S."/>
            <person name="Honda M."/>
            <person name="Hosokawa S."/>
            <person name="Ichikawa Y."/>
            <person name="Idonuma A."/>
            <person name="Iijima M."/>
            <person name="Ikeda M."/>
            <person name="Ikeno M."/>
            <person name="Ito K."/>
            <person name="Ito S."/>
            <person name="Ito T."/>
            <person name="Ito Y."/>
            <person name="Ito Y."/>
            <person name="Iwabuchi A."/>
            <person name="Kamiya K."/>
            <person name="Karasawa W."/>
            <person name="Kurita K."/>
            <person name="Katagiri S."/>
            <person name="Kikuta A."/>
            <person name="Kobayashi H."/>
            <person name="Kobayashi N."/>
            <person name="Machita K."/>
            <person name="Maehara T."/>
            <person name="Masukawa M."/>
            <person name="Mizubayashi T."/>
            <person name="Mukai Y."/>
            <person name="Nagasaki H."/>
            <person name="Nagata Y."/>
            <person name="Naito S."/>
            <person name="Nakashima M."/>
            <person name="Nakama Y."/>
            <person name="Nakamichi Y."/>
            <person name="Nakamura M."/>
            <person name="Meguro A."/>
            <person name="Negishi M."/>
            <person name="Ohta I."/>
            <person name="Ohta T."/>
            <person name="Okamoto M."/>
            <person name="Ono N."/>
            <person name="Saji S."/>
            <person name="Sakaguchi M."/>
            <person name="Sakai K."/>
            <person name="Shibata M."/>
            <person name="Shimokawa T."/>
            <person name="Song J."/>
            <person name="Takazaki Y."/>
            <person name="Terasawa K."/>
            <person name="Tsugane M."/>
            <person name="Tsuji K."/>
            <person name="Ueda S."/>
            <person name="Waki K."/>
            <person name="Yamagata H."/>
            <person name="Yamamoto M."/>
            <person name="Yamamoto S."/>
            <person name="Yamane H."/>
            <person name="Yoshiki S."/>
            <person name="Yoshihara R."/>
            <person name="Yukawa K."/>
            <person name="Zhong H."/>
            <person name="Yano M."/>
            <person name="Yuan Q."/>
            <person name="Ouyang S."/>
            <person name="Liu J."/>
            <person name="Jones K.M."/>
            <person name="Gansberger K."/>
            <person name="Moffat K."/>
            <person name="Hill J."/>
            <person name="Bera J."/>
            <person name="Fadrosh D."/>
            <person name="Jin S."/>
            <person name="Johri S."/>
            <person name="Kim M."/>
            <person name="Overton L."/>
            <person name="Reardon M."/>
            <person name="Tsitrin T."/>
            <person name="Vuong H."/>
            <person name="Weaver B."/>
            <person name="Ciecko A."/>
            <person name="Tallon L."/>
            <person name="Jackson J."/>
            <person name="Pai G."/>
            <person name="Aken S.V."/>
            <person name="Utterback T."/>
            <person name="Reidmuller S."/>
            <person name="Feldblyum T."/>
            <person name="Hsiao J."/>
            <person name="Zismann V."/>
            <person name="Iobst S."/>
            <person name="de Vazeille A.R."/>
            <person name="Buell C.R."/>
            <person name="Ying K."/>
            <person name="Li Y."/>
            <person name="Lu T."/>
            <person name="Huang Y."/>
            <person name="Zhao Q."/>
            <person name="Feng Q."/>
            <person name="Zhang L."/>
            <person name="Zhu J."/>
            <person name="Weng Q."/>
            <person name="Mu J."/>
            <person name="Lu Y."/>
            <person name="Fan D."/>
            <person name="Liu Y."/>
            <person name="Guan J."/>
            <person name="Zhang Y."/>
            <person name="Yu S."/>
            <person name="Liu X."/>
            <person name="Zhang Y."/>
            <person name="Hong G."/>
            <person name="Han B."/>
            <person name="Choisne N."/>
            <person name="Demange N."/>
            <person name="Orjeda G."/>
            <person name="Samain S."/>
            <person name="Cattolico L."/>
            <person name="Pelletier E."/>
            <person name="Couloux A."/>
            <person name="Segurens B."/>
            <person name="Wincker P."/>
            <person name="D'Hont A."/>
            <person name="Scarpelli C."/>
            <person name="Weissenbach J."/>
            <person name="Salanoubat M."/>
            <person name="Quetier F."/>
            <person name="Yu Y."/>
            <person name="Kim H.R."/>
            <person name="Rambo T."/>
            <person name="Currie J."/>
            <person name="Collura K."/>
            <person name="Luo M."/>
            <person name="Yang T."/>
            <person name="Ammiraju J.S.S."/>
            <person name="Engler F."/>
            <person name="Soderlund C."/>
            <person name="Wing R.A."/>
            <person name="Palmer L.E."/>
            <person name="de la Bastide M."/>
            <person name="Spiegel L."/>
            <person name="Nascimento L."/>
            <person name="Zutavern T."/>
            <person name="O'Shaughnessy A."/>
            <person name="Dike S."/>
            <person name="Dedhia N."/>
            <person name="Preston R."/>
            <person name="Balija V."/>
            <person name="McCombie W.R."/>
            <person name="Chow T."/>
            <person name="Chen H."/>
            <person name="Chung M."/>
            <person name="Chen C."/>
            <person name="Shaw J."/>
            <person name="Wu H."/>
            <person name="Hsiao K."/>
            <person name="Chao Y."/>
            <person name="Chu M."/>
            <person name="Cheng C."/>
            <person name="Hour A."/>
            <person name="Lee P."/>
            <person name="Lin S."/>
            <person name="Lin Y."/>
            <person name="Liou J."/>
            <person name="Liu S."/>
            <person name="Hsing Y."/>
            <person name="Raghuvanshi S."/>
            <person name="Mohanty A."/>
            <person name="Bharti A.K."/>
            <person name="Gaur A."/>
            <person name="Gupta V."/>
            <person name="Kumar D."/>
            <person name="Ravi V."/>
            <person name="Vij S."/>
            <person name="Kapur A."/>
            <person name="Khurana P."/>
            <person name="Khurana P."/>
            <person name="Khurana J.P."/>
            <person name="Tyagi A.K."/>
            <person name="Gaikwad K."/>
            <person name="Singh A."/>
            <person name="Dalal V."/>
            <person name="Srivastava S."/>
            <person name="Dixit A."/>
            <person name="Pal A.K."/>
            <person name="Ghazi I.A."/>
            <person name="Yadav M."/>
            <person name="Pandit A."/>
            <person name="Bhargava A."/>
            <person name="Sureshbabu K."/>
            <person name="Batra K."/>
            <person name="Sharma T.R."/>
            <person name="Mohapatra T."/>
            <person name="Singh N.K."/>
            <person name="Messing J."/>
            <person name="Nelson A.B."/>
            <person name="Fuks G."/>
            <person name="Kavchok S."/>
            <person name="Keizer G."/>
            <person name="Linton E."/>
            <person name="Llaca V."/>
            <person name="Song R."/>
            <person name="Tanyolac B."/>
            <person name="Young S."/>
            <person name="Ho-Il K."/>
            <person name="Hahn J.H."/>
            <person name="Sangsakoo G."/>
            <person name="Vanavichit A."/>
            <person name="de Mattos Luiz.A.T."/>
            <person name="Zimmer P.D."/>
            <person name="Malone G."/>
            <person name="Dellagostin O."/>
            <person name="de Oliveira A.C."/>
            <person name="Bevan M."/>
            <person name="Bancroft I."/>
            <person name="Minx P."/>
            <person name="Cordum H."/>
            <person name="Wilson R."/>
            <person name="Cheng Z."/>
            <person name="Jin W."/>
            <person name="Jiang J."/>
            <person name="Leong S.A."/>
            <person name="Iwama H."/>
            <person name="Gojobori T."/>
            <person name="Itoh T."/>
            <person name="Niimura Y."/>
            <person name="Fujii Y."/>
            <person name="Habara T."/>
            <person name="Sakai H."/>
            <person name="Sato Y."/>
            <person name="Wilson G."/>
            <person name="Kumar K."/>
            <person name="McCouch S."/>
            <person name="Juretic N."/>
            <person name="Hoen D."/>
            <person name="Wright S."/>
            <person name="Bruskiewich R."/>
            <person name="Bureau T."/>
            <person name="Miyao A."/>
            <person name="Hirochika H."/>
            <person name="Nishikawa T."/>
            <person name="Kadowaki K."/>
            <person name="Sugiura M."/>
            <person name="Burr B."/>
            <person name="Sasaki T."/>
        </authorList>
    </citation>
    <scope>NUCLEOTIDE SEQUENCE [LARGE SCALE GENOMIC DNA]</scope>
    <source>
        <strain evidence="2">cv. Nipponbare</strain>
    </source>
</reference>
<evidence type="ECO:0000313" key="2">
    <source>
        <dbReference type="Proteomes" id="UP000000763"/>
    </source>
</evidence>
<dbReference type="AlphaFoldDB" id="Q69T09"/>
<gene>
    <name evidence="1" type="primary">P0691E09.27</name>
</gene>